<protein>
    <submittedName>
        <fullName evidence="2">Uncharacterized protein</fullName>
    </submittedName>
</protein>
<keyword evidence="1" id="KW-1133">Transmembrane helix</keyword>
<dbReference type="Proteomes" id="UP000184047">
    <property type="component" value="Unassembled WGS sequence"/>
</dbReference>
<dbReference type="STRING" id="421058.SAMN05421866_3706"/>
<evidence type="ECO:0000313" key="3">
    <source>
        <dbReference type="Proteomes" id="UP000184047"/>
    </source>
</evidence>
<dbReference type="RefSeq" id="WP_040997362.1">
    <property type="nucleotide sequence ID" value="NZ_FQWT01000006.1"/>
</dbReference>
<keyword evidence="1" id="KW-0472">Membrane</keyword>
<feature type="transmembrane region" description="Helical" evidence="1">
    <location>
        <begin position="70"/>
        <end position="89"/>
    </location>
</feature>
<reference evidence="3" key="1">
    <citation type="submission" date="2016-11" db="EMBL/GenBank/DDBJ databases">
        <authorList>
            <person name="Varghese N."/>
            <person name="Submissions S."/>
        </authorList>
    </citation>
    <scope>NUCLEOTIDE SEQUENCE [LARGE SCALE GENOMIC DNA]</scope>
    <source>
        <strain evidence="3">DSM 19055</strain>
    </source>
</reference>
<accession>A0A1M5VNP5</accession>
<name>A0A1M5VNP5_9FLAO</name>
<organism evidence="2 3">
    <name type="scientific">Chryseobacterium oranimense</name>
    <dbReference type="NCBI Taxonomy" id="421058"/>
    <lineage>
        <taxon>Bacteria</taxon>
        <taxon>Pseudomonadati</taxon>
        <taxon>Bacteroidota</taxon>
        <taxon>Flavobacteriia</taxon>
        <taxon>Flavobacteriales</taxon>
        <taxon>Weeksellaceae</taxon>
        <taxon>Chryseobacterium group</taxon>
        <taxon>Chryseobacterium</taxon>
    </lineage>
</organism>
<dbReference type="EMBL" id="FQWT01000006">
    <property type="protein sequence ID" value="SHH76634.1"/>
    <property type="molecule type" value="Genomic_DNA"/>
</dbReference>
<sequence>MLSIFILIGAYRYYAQLAERFGKTKWHYGLLAIGVYLGTQLVFGFSYGIYKGLTDPDAVDNMNYTGFSPISIVSWIISIAAVYGVYKLLEKKFVKENISKPSLEIEKIGDKDL</sequence>
<keyword evidence="1" id="KW-0812">Transmembrane</keyword>
<evidence type="ECO:0000313" key="2">
    <source>
        <dbReference type="EMBL" id="SHH76634.1"/>
    </source>
</evidence>
<evidence type="ECO:0000256" key="1">
    <source>
        <dbReference type="SAM" id="Phobius"/>
    </source>
</evidence>
<feature type="transmembrane region" description="Helical" evidence="1">
    <location>
        <begin position="28"/>
        <end position="50"/>
    </location>
</feature>
<proteinExistence type="predicted"/>
<gene>
    <name evidence="2" type="ORF">SAMN05421866_3706</name>
</gene>
<keyword evidence="3" id="KW-1185">Reference proteome</keyword>
<dbReference type="AlphaFoldDB" id="A0A1M5VNP5"/>
<dbReference type="eggNOG" id="ENOG5033JV2">
    <property type="taxonomic scope" value="Bacteria"/>
</dbReference>
<dbReference type="OrthoDB" id="1449578at2"/>